<gene>
    <name evidence="1" type="ORF">CEXT_794811</name>
</gene>
<reference evidence="1 2" key="1">
    <citation type="submission" date="2021-06" db="EMBL/GenBank/DDBJ databases">
        <title>Caerostris extrusa draft genome.</title>
        <authorList>
            <person name="Kono N."/>
            <person name="Arakawa K."/>
        </authorList>
    </citation>
    <scope>NUCLEOTIDE SEQUENCE [LARGE SCALE GENOMIC DNA]</scope>
</reference>
<dbReference type="EMBL" id="BPLR01013392">
    <property type="protein sequence ID" value="GIY60892.1"/>
    <property type="molecule type" value="Genomic_DNA"/>
</dbReference>
<keyword evidence="2" id="KW-1185">Reference proteome</keyword>
<evidence type="ECO:0000313" key="2">
    <source>
        <dbReference type="Proteomes" id="UP001054945"/>
    </source>
</evidence>
<accession>A0AAV4USA6</accession>
<evidence type="ECO:0000313" key="1">
    <source>
        <dbReference type="EMBL" id="GIY60892.1"/>
    </source>
</evidence>
<dbReference type="AlphaFoldDB" id="A0AAV4USA6"/>
<sequence length="103" mass="11547">MTSEHVVHACDISTQSLGLKFLIRIETHSQHKHLTPPLRIQPLKRVDFSRVAERMARVCSMLNAKCMEMPRDFLHIVPMEGLDGGLPYVWTDLGIPAALGIAT</sequence>
<comment type="caution">
    <text evidence="1">The sequence shown here is derived from an EMBL/GenBank/DDBJ whole genome shotgun (WGS) entry which is preliminary data.</text>
</comment>
<proteinExistence type="predicted"/>
<organism evidence="1 2">
    <name type="scientific">Caerostris extrusa</name>
    <name type="common">Bark spider</name>
    <name type="synonym">Caerostris bankana</name>
    <dbReference type="NCBI Taxonomy" id="172846"/>
    <lineage>
        <taxon>Eukaryota</taxon>
        <taxon>Metazoa</taxon>
        <taxon>Ecdysozoa</taxon>
        <taxon>Arthropoda</taxon>
        <taxon>Chelicerata</taxon>
        <taxon>Arachnida</taxon>
        <taxon>Araneae</taxon>
        <taxon>Araneomorphae</taxon>
        <taxon>Entelegynae</taxon>
        <taxon>Araneoidea</taxon>
        <taxon>Araneidae</taxon>
        <taxon>Caerostris</taxon>
    </lineage>
</organism>
<dbReference type="Proteomes" id="UP001054945">
    <property type="component" value="Unassembled WGS sequence"/>
</dbReference>
<name>A0AAV4USA6_CAEEX</name>
<protein>
    <submittedName>
        <fullName evidence="1">Uncharacterized protein</fullName>
    </submittedName>
</protein>